<evidence type="ECO:0000313" key="2">
    <source>
        <dbReference type="Proteomes" id="UP000685013"/>
    </source>
</evidence>
<organism evidence="1 2">
    <name type="scientific">Cucurbita argyrosperma subsp. sororia</name>
    <dbReference type="NCBI Taxonomy" id="37648"/>
    <lineage>
        <taxon>Eukaryota</taxon>
        <taxon>Viridiplantae</taxon>
        <taxon>Streptophyta</taxon>
        <taxon>Embryophyta</taxon>
        <taxon>Tracheophyta</taxon>
        <taxon>Spermatophyta</taxon>
        <taxon>Magnoliopsida</taxon>
        <taxon>eudicotyledons</taxon>
        <taxon>Gunneridae</taxon>
        <taxon>Pentapetalae</taxon>
        <taxon>rosids</taxon>
        <taxon>fabids</taxon>
        <taxon>Cucurbitales</taxon>
        <taxon>Cucurbitaceae</taxon>
        <taxon>Cucurbiteae</taxon>
        <taxon>Cucurbita</taxon>
    </lineage>
</organism>
<feature type="non-terminal residue" evidence="1">
    <location>
        <position position="1"/>
    </location>
</feature>
<dbReference type="Proteomes" id="UP000685013">
    <property type="component" value="Chromosome 14"/>
</dbReference>
<dbReference type="EMBL" id="JAGKQH010000014">
    <property type="protein sequence ID" value="KAG6580582.1"/>
    <property type="molecule type" value="Genomic_DNA"/>
</dbReference>
<name>A0AAV6MFL7_9ROSI</name>
<comment type="caution">
    <text evidence="1">The sequence shown here is derived from an EMBL/GenBank/DDBJ whole genome shotgun (WGS) entry which is preliminary data.</text>
</comment>
<protein>
    <submittedName>
        <fullName evidence="1">Uncharacterized protein</fullName>
    </submittedName>
</protein>
<gene>
    <name evidence="1" type="ORF">SDJN03_20584</name>
</gene>
<evidence type="ECO:0000313" key="1">
    <source>
        <dbReference type="EMBL" id="KAG6580582.1"/>
    </source>
</evidence>
<proteinExistence type="predicted"/>
<keyword evidence="2" id="KW-1185">Reference proteome</keyword>
<sequence length="137" mass="15749">MRGTQQKGEIQIYNDEKAGVDNKVREQQQQQRRTEASYLDPIAVFTALKQHFCHAIDRRKLLIPCLPPERSLPIVAIAKERKGCTSASVRRVRNDRLFFVNRGRKLWKELRLIRRRRISRVQAEVTADAGEAGGDGP</sequence>
<reference evidence="1 2" key="1">
    <citation type="journal article" date="2021" name="Hortic Res">
        <title>The domestication of Cucurbita argyrosperma as revealed by the genome of its wild relative.</title>
        <authorList>
            <person name="Barrera-Redondo J."/>
            <person name="Sanchez-de la Vega G."/>
            <person name="Aguirre-Liguori J.A."/>
            <person name="Castellanos-Morales G."/>
            <person name="Gutierrez-Guerrero Y.T."/>
            <person name="Aguirre-Dugua X."/>
            <person name="Aguirre-Planter E."/>
            <person name="Tenaillon M.I."/>
            <person name="Lira-Saade R."/>
            <person name="Eguiarte L.E."/>
        </authorList>
    </citation>
    <scope>NUCLEOTIDE SEQUENCE [LARGE SCALE GENOMIC DNA]</scope>
    <source>
        <strain evidence="1">JBR-2021</strain>
    </source>
</reference>
<accession>A0AAV6MFL7</accession>
<dbReference type="AlphaFoldDB" id="A0AAV6MFL7"/>